<sequence>MYGWDHLILPQIIANLQNPDSAIEHCFEMVQLLTPDRSRVETISMDTVLNPNFGLRNLFAYNYAGLACISLAVYLLASQPFYLSEVMNVKASKMGSVIGTLGAVDELTAIVVAPLIGTLVDYINKTAWNIKYLPSGLRTVAVLSFLVLAVALFGYGTVSGGVFPSLWIYRSLFAMGVTGVMSTVVVSLHEASSSDFQWSQLKFWRLKENSSIQLSGVDDIEREALIAGNLGKQKVGTFAALLGVCTGIGAIFSVSVFLTLPTRLDLSHFRPTLKENIKAAYVLISVFSLLSGCLVFAFGYDCVKKRRAAGRSSSSDEHSKLPYFEMMRRGIDISLSNRRIQIAYFGALVSRATSVAIAVFVPLMVFKFYNAAGKCGSNEPHGQPPTKSSCSEAFVFLAILTGVAQTIALILTPVWGVLVNSPRVGSAYTLLLASFSGLCGSFWLSVSIYSDNFDPRNVWCFCAVSLIACSQIGIIVSSMSIISVFGRDEVGEDPNLIGSVTGLYHLCGGLGILLLSKLGGSLSDKSIAWPFSILASLCLILTLVCFA</sequence>
<keyword evidence="1" id="KW-1133">Transmembrane helix</keyword>
<dbReference type="Proteomes" id="UP001338582">
    <property type="component" value="Chromosome 5"/>
</dbReference>
<feature type="transmembrane region" description="Helical" evidence="1">
    <location>
        <begin position="280"/>
        <end position="303"/>
    </location>
</feature>
<dbReference type="PANTHER" id="PTHR23524">
    <property type="entry name" value="TRANSPORTER, PUTATIVE (AFU_ORTHOLOGUE AFUA_8G04850)-RELATED"/>
    <property type="match status" value="1"/>
</dbReference>
<proteinExistence type="predicted"/>
<organism evidence="2 3">
    <name type="scientific">Australozyma saopauloensis</name>
    <dbReference type="NCBI Taxonomy" id="291208"/>
    <lineage>
        <taxon>Eukaryota</taxon>
        <taxon>Fungi</taxon>
        <taxon>Dikarya</taxon>
        <taxon>Ascomycota</taxon>
        <taxon>Saccharomycotina</taxon>
        <taxon>Pichiomycetes</taxon>
        <taxon>Metschnikowiaceae</taxon>
        <taxon>Australozyma</taxon>
    </lineage>
</organism>
<feature type="transmembrane region" description="Helical" evidence="1">
    <location>
        <begin position="393"/>
        <end position="418"/>
    </location>
</feature>
<feature type="transmembrane region" description="Helical" evidence="1">
    <location>
        <begin position="527"/>
        <end position="546"/>
    </location>
</feature>
<feature type="transmembrane region" description="Helical" evidence="1">
    <location>
        <begin position="430"/>
        <end position="450"/>
    </location>
</feature>
<feature type="transmembrane region" description="Helical" evidence="1">
    <location>
        <begin position="342"/>
        <end position="364"/>
    </location>
</feature>
<dbReference type="SUPFAM" id="SSF103473">
    <property type="entry name" value="MFS general substrate transporter"/>
    <property type="match status" value="2"/>
</dbReference>
<dbReference type="InterPro" id="IPR036259">
    <property type="entry name" value="MFS_trans_sf"/>
</dbReference>
<keyword evidence="1" id="KW-0812">Transmembrane</keyword>
<evidence type="ECO:0000313" key="3">
    <source>
        <dbReference type="Proteomes" id="UP001338582"/>
    </source>
</evidence>
<dbReference type="EMBL" id="CP138898">
    <property type="protein sequence ID" value="WPK26788.1"/>
    <property type="molecule type" value="Genomic_DNA"/>
</dbReference>
<name>A0AAX4HEI1_9ASCO</name>
<evidence type="ECO:0000256" key="1">
    <source>
        <dbReference type="SAM" id="Phobius"/>
    </source>
</evidence>
<dbReference type="KEGG" id="asau:88175210"/>
<keyword evidence="1" id="KW-0472">Membrane</keyword>
<protein>
    <recommendedName>
        <fullName evidence="4">Major facilitator superfamily (MFS) profile domain-containing protein</fullName>
    </recommendedName>
</protein>
<feature type="transmembrane region" description="Helical" evidence="1">
    <location>
        <begin position="496"/>
        <end position="515"/>
    </location>
</feature>
<gene>
    <name evidence="2" type="ORF">PUMCH_004149</name>
</gene>
<keyword evidence="3" id="KW-1185">Reference proteome</keyword>
<feature type="transmembrane region" description="Helical" evidence="1">
    <location>
        <begin position="97"/>
        <end position="123"/>
    </location>
</feature>
<dbReference type="PANTHER" id="PTHR23524:SF1">
    <property type="entry name" value="MRH DOMAIN-CONTAINING PROTEIN-RELATED"/>
    <property type="match status" value="1"/>
</dbReference>
<feature type="transmembrane region" description="Helical" evidence="1">
    <location>
        <begin position="58"/>
        <end position="77"/>
    </location>
</feature>
<dbReference type="RefSeq" id="XP_062879167.1">
    <property type="nucleotide sequence ID" value="XM_063023097.1"/>
</dbReference>
<reference evidence="2 3" key="1">
    <citation type="submission" date="2023-10" db="EMBL/GenBank/DDBJ databases">
        <title>Draft Genome Sequence of Candida saopaulonensis from a very Premature Infant with Sepsis.</title>
        <authorList>
            <person name="Ning Y."/>
            <person name="Dai R."/>
            <person name="Xiao M."/>
            <person name="Xu Y."/>
            <person name="Yan Q."/>
            <person name="Zhang L."/>
        </authorList>
    </citation>
    <scope>NUCLEOTIDE SEQUENCE [LARGE SCALE GENOMIC DNA]</scope>
    <source>
        <strain evidence="2 3">19XY460</strain>
    </source>
</reference>
<evidence type="ECO:0000313" key="2">
    <source>
        <dbReference type="EMBL" id="WPK26788.1"/>
    </source>
</evidence>
<dbReference type="Gene3D" id="1.20.1250.20">
    <property type="entry name" value="MFS general substrate transporter like domains"/>
    <property type="match status" value="1"/>
</dbReference>
<accession>A0AAX4HEI1</accession>
<feature type="transmembrane region" description="Helical" evidence="1">
    <location>
        <begin position="135"/>
        <end position="155"/>
    </location>
</feature>
<feature type="transmembrane region" description="Helical" evidence="1">
    <location>
        <begin position="238"/>
        <end position="260"/>
    </location>
</feature>
<dbReference type="GeneID" id="88175210"/>
<dbReference type="AlphaFoldDB" id="A0AAX4HEI1"/>
<feature type="transmembrane region" description="Helical" evidence="1">
    <location>
        <begin position="167"/>
        <end position="188"/>
    </location>
</feature>
<evidence type="ECO:0008006" key="4">
    <source>
        <dbReference type="Google" id="ProtNLM"/>
    </source>
</evidence>
<feature type="transmembrane region" description="Helical" evidence="1">
    <location>
        <begin position="456"/>
        <end position="484"/>
    </location>
</feature>